<name>A0ABQ1RNJ6_9MICO</name>
<evidence type="ECO:0000256" key="1">
    <source>
        <dbReference type="ARBA" id="ARBA00010466"/>
    </source>
</evidence>
<evidence type="ECO:0000256" key="2">
    <source>
        <dbReference type="ARBA" id="ARBA00023015"/>
    </source>
</evidence>
<dbReference type="InterPro" id="IPR036390">
    <property type="entry name" value="WH_DNA-bd_sf"/>
</dbReference>
<dbReference type="SUPFAM" id="SSF46785">
    <property type="entry name" value="Winged helix' DNA-binding domain"/>
    <property type="match status" value="1"/>
</dbReference>
<sequence length="309" mass="33150">MSKLLPLDQQVLHVYVALQNLAHGRAVNDIADEIGRSRFATARMVRRARELGLVEVRATVAEPVDVELSTRLAQRFGLQSALVVATYSTHELKVREAIAAVTARVIVETIEEDDVVGFTPGRTLVMASRSITQLPSADVVQLTGIGWPRLEDGMEVISNVGRAAGGATYPLYAPILIAPEARVILKHPTIQHTFGRFDHVTKAFLTIGGWPSASLLADHLIETGELDGFAEQGVIAEYGTSLLDADGRTVPGLGDRFVGIAEEQLRDIGLKVAIGGGEGKERAVSAVLRSGMADVIVTDVRSAQFALQD</sequence>
<feature type="domain" description="Sugar-binding" evidence="5">
    <location>
        <begin position="66"/>
        <end position="307"/>
    </location>
</feature>
<evidence type="ECO:0000256" key="4">
    <source>
        <dbReference type="ARBA" id="ARBA00023163"/>
    </source>
</evidence>
<dbReference type="SUPFAM" id="SSF100950">
    <property type="entry name" value="NagB/RpiA/CoA transferase-like"/>
    <property type="match status" value="1"/>
</dbReference>
<dbReference type="PANTHER" id="PTHR34294:SF1">
    <property type="entry name" value="TRANSCRIPTIONAL REGULATOR LSRR"/>
    <property type="match status" value="1"/>
</dbReference>
<dbReference type="PANTHER" id="PTHR34294">
    <property type="entry name" value="TRANSCRIPTIONAL REGULATOR-RELATED"/>
    <property type="match status" value="1"/>
</dbReference>
<keyword evidence="4" id="KW-0804">Transcription</keyword>
<evidence type="ECO:0000313" key="7">
    <source>
        <dbReference type="Proteomes" id="UP000629365"/>
    </source>
</evidence>
<keyword evidence="7" id="KW-1185">Reference proteome</keyword>
<comment type="caution">
    <text evidence="6">The sequence shown here is derived from an EMBL/GenBank/DDBJ whole genome shotgun (WGS) entry which is preliminary data.</text>
</comment>
<dbReference type="InterPro" id="IPR037171">
    <property type="entry name" value="NagB/RpiA_transferase-like"/>
</dbReference>
<reference evidence="7" key="1">
    <citation type="journal article" date="2019" name="Int. J. Syst. Evol. Microbiol.">
        <title>The Global Catalogue of Microorganisms (GCM) 10K type strain sequencing project: providing services to taxonomists for standard genome sequencing and annotation.</title>
        <authorList>
            <consortium name="The Broad Institute Genomics Platform"/>
            <consortium name="The Broad Institute Genome Sequencing Center for Infectious Disease"/>
            <person name="Wu L."/>
            <person name="Ma J."/>
        </authorList>
    </citation>
    <scope>NUCLEOTIDE SEQUENCE [LARGE SCALE GENOMIC DNA]</scope>
    <source>
        <strain evidence="7">CCM 7640</strain>
    </source>
</reference>
<dbReference type="Gene3D" id="3.40.50.1360">
    <property type="match status" value="1"/>
</dbReference>
<evidence type="ECO:0000256" key="3">
    <source>
        <dbReference type="ARBA" id="ARBA00023125"/>
    </source>
</evidence>
<proteinExistence type="inferred from homology"/>
<dbReference type="InterPro" id="IPR007324">
    <property type="entry name" value="Sugar-bd_dom_put"/>
</dbReference>
<dbReference type="Pfam" id="PF04198">
    <property type="entry name" value="Sugar-bind"/>
    <property type="match status" value="1"/>
</dbReference>
<gene>
    <name evidence="6" type="ORF">GCM10007269_15820</name>
</gene>
<dbReference type="GO" id="GO:0003677">
    <property type="term" value="F:DNA binding"/>
    <property type="evidence" value="ECO:0007669"/>
    <property type="project" value="UniProtKB-KW"/>
</dbReference>
<dbReference type="RefSeq" id="WP_188436033.1">
    <property type="nucleotide sequence ID" value="NZ_BMCM01000002.1"/>
</dbReference>
<dbReference type="EMBL" id="BMCM01000002">
    <property type="protein sequence ID" value="GGD73570.1"/>
    <property type="molecule type" value="Genomic_DNA"/>
</dbReference>
<keyword evidence="2" id="KW-0805">Transcription regulation</keyword>
<evidence type="ECO:0000259" key="5">
    <source>
        <dbReference type="Pfam" id="PF04198"/>
    </source>
</evidence>
<organism evidence="6 7">
    <name type="scientific">Microbacterium murale</name>
    <dbReference type="NCBI Taxonomy" id="1081040"/>
    <lineage>
        <taxon>Bacteria</taxon>
        <taxon>Bacillati</taxon>
        <taxon>Actinomycetota</taxon>
        <taxon>Actinomycetes</taxon>
        <taxon>Micrococcales</taxon>
        <taxon>Microbacteriaceae</taxon>
        <taxon>Microbacterium</taxon>
    </lineage>
</organism>
<dbReference type="InterPro" id="IPR051054">
    <property type="entry name" value="SorC_transcr_regulators"/>
</dbReference>
<evidence type="ECO:0000313" key="6">
    <source>
        <dbReference type="EMBL" id="GGD73570.1"/>
    </source>
</evidence>
<comment type="similarity">
    <text evidence="1">Belongs to the SorC transcriptional regulatory family.</text>
</comment>
<dbReference type="Proteomes" id="UP000629365">
    <property type="component" value="Unassembled WGS sequence"/>
</dbReference>
<protein>
    <submittedName>
        <fullName evidence="6">DNA-binding transcriptional regulator</fullName>
    </submittedName>
</protein>
<accession>A0ABQ1RNJ6</accession>
<keyword evidence="3 6" id="KW-0238">DNA-binding</keyword>